<feature type="region of interest" description="Disordered" evidence="4">
    <location>
        <begin position="42"/>
        <end position="67"/>
    </location>
</feature>
<dbReference type="Proteomes" id="UP001174694">
    <property type="component" value="Unassembled WGS sequence"/>
</dbReference>
<evidence type="ECO:0000256" key="4">
    <source>
        <dbReference type="SAM" id="MobiDB-lite"/>
    </source>
</evidence>
<dbReference type="InterPro" id="IPR002068">
    <property type="entry name" value="A-crystallin/Hsp20_dom"/>
</dbReference>
<evidence type="ECO:0000313" key="7">
    <source>
        <dbReference type="Proteomes" id="UP001174694"/>
    </source>
</evidence>
<keyword evidence="1" id="KW-0346">Stress response</keyword>
<dbReference type="PANTHER" id="PTHR11527">
    <property type="entry name" value="HEAT-SHOCK PROTEIN 20 FAMILY MEMBER"/>
    <property type="match status" value="1"/>
</dbReference>
<dbReference type="EMBL" id="JANBVO010000010">
    <property type="protein sequence ID" value="KAJ9149449.1"/>
    <property type="molecule type" value="Genomic_DNA"/>
</dbReference>
<evidence type="ECO:0000259" key="5">
    <source>
        <dbReference type="PROSITE" id="PS01031"/>
    </source>
</evidence>
<protein>
    <recommendedName>
        <fullName evidence="5">SHSP domain-containing protein</fullName>
    </recommendedName>
</protein>
<evidence type="ECO:0000256" key="3">
    <source>
        <dbReference type="RuleBase" id="RU003616"/>
    </source>
</evidence>
<evidence type="ECO:0000313" key="6">
    <source>
        <dbReference type="EMBL" id="KAJ9149449.1"/>
    </source>
</evidence>
<feature type="domain" description="SHSP" evidence="5">
    <location>
        <begin position="93"/>
        <end position="265"/>
    </location>
</feature>
<proteinExistence type="inferred from homology"/>
<feature type="region of interest" description="Disordered" evidence="4">
    <location>
        <begin position="173"/>
        <end position="206"/>
    </location>
</feature>
<sequence>MSAYFTTHHFSPRFTSPRQHENHEGEHQPVTAITAPAPPAVEAGRASLEQQQPPPPHLPAQPAAHHGGGLDALARFLHAFNTHYGGGPGGGGGAHDVVHPHFDLVETGTSYAIYGELPGLEREDVNVEVNDTLFTVTVSGVLQRPVPPGASGAEEKGKEDGVGVVHKDAVTAAGEQPAAATPEAPAAEGAEVKKEEDAAAPPPAELHWHVTERRVGQFRRAFQFPIGLVEMGAVKASMRAGLLTIAVPKKAGGDGEEARRRLAAARKLEVVESGVEGQVLGTVNP</sequence>
<feature type="compositionally biased region" description="Low complexity" evidence="4">
    <location>
        <begin position="173"/>
        <end position="189"/>
    </location>
</feature>
<dbReference type="InterPro" id="IPR031107">
    <property type="entry name" value="Small_HSP"/>
</dbReference>
<dbReference type="Gene3D" id="2.60.40.790">
    <property type="match status" value="1"/>
</dbReference>
<name>A0AA38VG05_9PEZI</name>
<feature type="compositionally biased region" description="Polar residues" evidence="4">
    <location>
        <begin position="1"/>
        <end position="17"/>
    </location>
</feature>
<dbReference type="InterPro" id="IPR008978">
    <property type="entry name" value="HSP20-like_chaperone"/>
</dbReference>
<evidence type="ECO:0000256" key="2">
    <source>
        <dbReference type="PROSITE-ProRule" id="PRU00285"/>
    </source>
</evidence>
<dbReference type="CDD" id="cd06464">
    <property type="entry name" value="ACD_sHsps-like"/>
    <property type="match status" value="1"/>
</dbReference>
<organism evidence="6 7">
    <name type="scientific">Pleurostoma richardsiae</name>
    <dbReference type="NCBI Taxonomy" id="41990"/>
    <lineage>
        <taxon>Eukaryota</taxon>
        <taxon>Fungi</taxon>
        <taxon>Dikarya</taxon>
        <taxon>Ascomycota</taxon>
        <taxon>Pezizomycotina</taxon>
        <taxon>Sordariomycetes</taxon>
        <taxon>Sordariomycetidae</taxon>
        <taxon>Calosphaeriales</taxon>
        <taxon>Pleurostomataceae</taxon>
        <taxon>Pleurostoma</taxon>
    </lineage>
</organism>
<dbReference type="SUPFAM" id="SSF49764">
    <property type="entry name" value="HSP20-like chaperones"/>
    <property type="match status" value="1"/>
</dbReference>
<keyword evidence="7" id="KW-1185">Reference proteome</keyword>
<gene>
    <name evidence="6" type="ORF">NKR23_g4216</name>
</gene>
<reference evidence="6" key="1">
    <citation type="submission" date="2022-07" db="EMBL/GenBank/DDBJ databases">
        <title>Fungi with potential for degradation of polypropylene.</title>
        <authorList>
            <person name="Gostincar C."/>
        </authorList>
    </citation>
    <scope>NUCLEOTIDE SEQUENCE</scope>
    <source>
        <strain evidence="6">EXF-13308</strain>
    </source>
</reference>
<feature type="region of interest" description="Disordered" evidence="4">
    <location>
        <begin position="1"/>
        <end position="28"/>
    </location>
</feature>
<dbReference type="PROSITE" id="PS01031">
    <property type="entry name" value="SHSP"/>
    <property type="match status" value="1"/>
</dbReference>
<evidence type="ECO:0000256" key="1">
    <source>
        <dbReference type="ARBA" id="ARBA00023016"/>
    </source>
</evidence>
<accession>A0AA38VG05</accession>
<comment type="caution">
    <text evidence="6">The sequence shown here is derived from an EMBL/GenBank/DDBJ whole genome shotgun (WGS) entry which is preliminary data.</text>
</comment>
<comment type="similarity">
    <text evidence="2 3">Belongs to the small heat shock protein (HSP20) family.</text>
</comment>
<feature type="compositionally biased region" description="Basic and acidic residues" evidence="4">
    <location>
        <begin position="18"/>
        <end position="27"/>
    </location>
</feature>
<dbReference type="AlphaFoldDB" id="A0AA38VG05"/>
<dbReference type="Pfam" id="PF00011">
    <property type="entry name" value="HSP20"/>
    <property type="match status" value="1"/>
</dbReference>